<evidence type="ECO:0000256" key="1">
    <source>
        <dbReference type="PROSITE-ProRule" id="PRU00267"/>
    </source>
</evidence>
<feature type="region of interest" description="Disordered" evidence="2">
    <location>
        <begin position="70"/>
        <end position="113"/>
    </location>
</feature>
<sequence length="232" mass="27552">MDSRNGKTTREERRESERVVSDPPSRPSLTKREETPYSQCRTSLHDSNSSIEQRKQTLWRRHSGLSLKRCSKHSLKKKYSGLQDEGNTPASNDNSKKSADSKQSSKEVTPGILSRNPFINFLREYRRKNKEKLAKLSQIEIVRTCAQEWRKLTPKEKSVYVEQAARAPRSRRRRSRRRRSRSRSRSHSPNFSPQSLRRGRSRSRSRRRRKGSKRRRSGKRRKGRRSRRRFTF</sequence>
<keyword evidence="1" id="KW-0238">DNA-binding</keyword>
<feature type="region of interest" description="Disordered" evidence="2">
    <location>
        <begin position="1"/>
        <end position="57"/>
    </location>
</feature>
<evidence type="ECO:0000256" key="2">
    <source>
        <dbReference type="SAM" id="MobiDB-lite"/>
    </source>
</evidence>
<evidence type="ECO:0000313" key="4">
    <source>
        <dbReference type="Proteomes" id="UP000192223"/>
    </source>
</evidence>
<dbReference type="GO" id="GO:0005634">
    <property type="term" value="C:nucleus"/>
    <property type="evidence" value="ECO:0007669"/>
    <property type="project" value="UniProtKB-UniRule"/>
</dbReference>
<evidence type="ECO:0000259" key="3">
    <source>
        <dbReference type="PROSITE" id="PS50118"/>
    </source>
</evidence>
<accession>A0A1W4WNR9</accession>
<organism evidence="4 5">
    <name type="scientific">Agrilus planipennis</name>
    <name type="common">Emerald ash borer</name>
    <name type="synonym">Agrilus marcopoli</name>
    <dbReference type="NCBI Taxonomy" id="224129"/>
    <lineage>
        <taxon>Eukaryota</taxon>
        <taxon>Metazoa</taxon>
        <taxon>Ecdysozoa</taxon>
        <taxon>Arthropoda</taxon>
        <taxon>Hexapoda</taxon>
        <taxon>Insecta</taxon>
        <taxon>Pterygota</taxon>
        <taxon>Neoptera</taxon>
        <taxon>Endopterygota</taxon>
        <taxon>Coleoptera</taxon>
        <taxon>Polyphaga</taxon>
        <taxon>Elateriformia</taxon>
        <taxon>Buprestoidea</taxon>
        <taxon>Buprestidae</taxon>
        <taxon>Agrilinae</taxon>
        <taxon>Agrilus</taxon>
    </lineage>
</organism>
<feature type="DNA-binding region" description="HMG box" evidence="1">
    <location>
        <begin position="116"/>
        <end position="179"/>
    </location>
</feature>
<dbReference type="CDD" id="cd00084">
    <property type="entry name" value="HMG-box_SF"/>
    <property type="match status" value="1"/>
</dbReference>
<dbReference type="KEGG" id="apln:108734623"/>
<gene>
    <name evidence="5" type="primary">LOC108734623</name>
</gene>
<name>A0A1W4WNR9_AGRPL</name>
<dbReference type="RefSeq" id="XP_018321753.1">
    <property type="nucleotide sequence ID" value="XM_018466251.2"/>
</dbReference>
<feature type="domain" description="HMG box" evidence="3">
    <location>
        <begin position="116"/>
        <end position="179"/>
    </location>
</feature>
<dbReference type="AlphaFoldDB" id="A0A1W4WNR9"/>
<feature type="compositionally biased region" description="Polar residues" evidence="2">
    <location>
        <begin position="36"/>
        <end position="51"/>
    </location>
</feature>
<proteinExistence type="predicted"/>
<dbReference type="GeneID" id="108734623"/>
<keyword evidence="1" id="KW-0539">Nucleus</keyword>
<dbReference type="OrthoDB" id="7675944at2759"/>
<feature type="compositionally biased region" description="Basic and acidic residues" evidence="2">
    <location>
        <begin position="1"/>
        <end position="20"/>
    </location>
</feature>
<feature type="compositionally biased region" description="Basic residues" evidence="2">
    <location>
        <begin position="197"/>
        <end position="232"/>
    </location>
</feature>
<dbReference type="InParanoid" id="A0A1W4WNR9"/>
<feature type="compositionally biased region" description="Basic residues" evidence="2">
    <location>
        <begin position="70"/>
        <end position="79"/>
    </location>
</feature>
<dbReference type="STRING" id="224129.A0A1W4WNR9"/>
<dbReference type="InterPro" id="IPR009071">
    <property type="entry name" value="HMG_box_dom"/>
</dbReference>
<dbReference type="GO" id="GO:0003677">
    <property type="term" value="F:DNA binding"/>
    <property type="evidence" value="ECO:0007669"/>
    <property type="project" value="UniProtKB-UniRule"/>
</dbReference>
<keyword evidence="4" id="KW-1185">Reference proteome</keyword>
<evidence type="ECO:0000313" key="5">
    <source>
        <dbReference type="RefSeq" id="XP_018321753.1"/>
    </source>
</evidence>
<dbReference type="PROSITE" id="PS50118">
    <property type="entry name" value="HMG_BOX_2"/>
    <property type="match status" value="1"/>
</dbReference>
<protein>
    <submittedName>
        <fullName evidence="5">Serine/arginine-rich splicing factor 4-like</fullName>
    </submittedName>
</protein>
<feature type="compositionally biased region" description="Basic residues" evidence="2">
    <location>
        <begin position="168"/>
        <end position="186"/>
    </location>
</feature>
<dbReference type="Pfam" id="PF00505">
    <property type="entry name" value="HMG_box"/>
    <property type="match status" value="1"/>
</dbReference>
<dbReference type="Proteomes" id="UP000192223">
    <property type="component" value="Unplaced"/>
</dbReference>
<feature type="compositionally biased region" description="Basic and acidic residues" evidence="2">
    <location>
        <begin position="94"/>
        <end position="105"/>
    </location>
</feature>
<dbReference type="Gene3D" id="1.10.30.10">
    <property type="entry name" value="High mobility group box domain"/>
    <property type="match status" value="1"/>
</dbReference>
<dbReference type="SMART" id="SM00398">
    <property type="entry name" value="HMG"/>
    <property type="match status" value="1"/>
</dbReference>
<feature type="region of interest" description="Disordered" evidence="2">
    <location>
        <begin position="156"/>
        <end position="232"/>
    </location>
</feature>
<dbReference type="InterPro" id="IPR036910">
    <property type="entry name" value="HMG_box_dom_sf"/>
</dbReference>
<reference evidence="5" key="1">
    <citation type="submission" date="2025-08" db="UniProtKB">
        <authorList>
            <consortium name="RefSeq"/>
        </authorList>
    </citation>
    <scope>IDENTIFICATION</scope>
    <source>
        <tissue evidence="5">Entire body</tissue>
    </source>
</reference>
<dbReference type="SUPFAM" id="SSF47095">
    <property type="entry name" value="HMG-box"/>
    <property type="match status" value="1"/>
</dbReference>